<proteinExistence type="predicted"/>
<dbReference type="EMBL" id="WRXN01000007">
    <property type="protein sequence ID" value="MVT10047.1"/>
    <property type="molecule type" value="Genomic_DNA"/>
</dbReference>
<organism evidence="1 2">
    <name type="scientific">Chitinophaga tropicalis</name>
    <dbReference type="NCBI Taxonomy" id="2683588"/>
    <lineage>
        <taxon>Bacteria</taxon>
        <taxon>Pseudomonadati</taxon>
        <taxon>Bacteroidota</taxon>
        <taxon>Chitinophagia</taxon>
        <taxon>Chitinophagales</taxon>
        <taxon>Chitinophagaceae</taxon>
        <taxon>Chitinophaga</taxon>
    </lineage>
</organism>
<gene>
    <name evidence="1" type="ORF">GO493_17380</name>
</gene>
<protein>
    <submittedName>
        <fullName evidence="1">Uncharacterized protein</fullName>
    </submittedName>
</protein>
<evidence type="ECO:0000313" key="1">
    <source>
        <dbReference type="EMBL" id="MVT10047.1"/>
    </source>
</evidence>
<accession>A0A7K1U6R5</accession>
<reference evidence="1 2" key="1">
    <citation type="submission" date="2019-12" db="EMBL/GenBank/DDBJ databases">
        <title>Chitinophaga sp. strain ysch24 (GDMCC 1.1355), whole genome shotgun sequence.</title>
        <authorList>
            <person name="Zhang X."/>
        </authorList>
    </citation>
    <scope>NUCLEOTIDE SEQUENCE [LARGE SCALE GENOMIC DNA]</scope>
    <source>
        <strain evidence="2">ysch24</strain>
    </source>
</reference>
<keyword evidence="2" id="KW-1185">Reference proteome</keyword>
<evidence type="ECO:0000313" key="2">
    <source>
        <dbReference type="Proteomes" id="UP000461730"/>
    </source>
</evidence>
<dbReference type="Proteomes" id="UP000461730">
    <property type="component" value="Unassembled WGS sequence"/>
</dbReference>
<sequence length="287" mass="32789">MTKSSYLRKKHLGGAINQRGNDYEISFACLKIMRLISQFQLHLSSITISSQGNGYVDDFWVQNQVPGEPTETCYQLKTSQKLSWGERINRGTLSFDFHKQKDNLTKKGIKFRLELVVSERKIFKLMRNTLPKTLNKICTIFHFPWNGTINNQVLYCSSFRKAAQELCALPDTDKLQALVNIFVGAWVSSGKRDVSLKSLFDKVKSIGGLAYLRSPVPLTLSLQVMEILDAIPNFRYQIFHGYLVYFYGVTDSGSIPHMINSTEFRNIENEIIAKRPVTFADLETIIL</sequence>
<dbReference type="AlphaFoldDB" id="A0A7K1U6R5"/>
<comment type="caution">
    <text evidence="1">The sequence shown here is derived from an EMBL/GenBank/DDBJ whole genome shotgun (WGS) entry which is preliminary data.</text>
</comment>
<name>A0A7K1U6R5_9BACT</name>
<dbReference type="RefSeq" id="WP_157307490.1">
    <property type="nucleotide sequence ID" value="NZ_WRXN01000007.1"/>
</dbReference>